<feature type="transmembrane region" description="Helical" evidence="7">
    <location>
        <begin position="404"/>
        <end position="425"/>
    </location>
</feature>
<dbReference type="GO" id="GO:0000935">
    <property type="term" value="C:division septum"/>
    <property type="evidence" value="ECO:0007669"/>
    <property type="project" value="EnsemblFungi"/>
</dbReference>
<evidence type="ECO:0000256" key="5">
    <source>
        <dbReference type="ARBA" id="ARBA00022989"/>
    </source>
</evidence>
<keyword evidence="11" id="KW-1185">Reference proteome</keyword>
<evidence type="ECO:0000313" key="10">
    <source>
        <dbReference type="EMBL" id="ODQ73513.1"/>
    </source>
</evidence>
<dbReference type="Pfam" id="PF06011">
    <property type="entry name" value="TRP"/>
    <property type="match status" value="1"/>
</dbReference>
<comment type="subcellular location">
    <subcellularLocation>
        <location evidence="1">Membrane</location>
        <topology evidence="1">Multi-pass membrane protein</topology>
    </subcellularLocation>
</comment>
<feature type="transmembrane region" description="Helical" evidence="7">
    <location>
        <begin position="550"/>
        <end position="583"/>
    </location>
</feature>
<accession>A0A1E3Q742</accession>
<dbReference type="EMBL" id="KV454293">
    <property type="protein sequence ID" value="ODQ73513.1"/>
    <property type="molecule type" value="Genomic_DNA"/>
</dbReference>
<sequence length="629" mass="69204">MRYFPLLTAGLAGLATLPSASATRLIKSTSLQTCIENSDFSASLFNVIFTPDNRTISIDIVAVSSLEGNVTAKLTIDAYGLTILTDTINPCDLGMDQLCPMKPGQFDLQTDTTLDSSVVNSIPGIAYTVPDLDGTARVVIYNSSGSQLACVDARLSNGKTVNSTIVKWVTAVIAGLALVVSAIASGLGHSSTAAHVAANGLSLFGYFQNIAIIGMCSMTLPPLTSAWAQDFEWTMGIIKVNFMQKIFNWYIQATGGTPSTLLQNLSSVSINVQKRSLEYLAKRSTSLLARSNNNSDLTTISTTYTLHGIRRVAYLAGIEITNLFITGFTFFIFFTFIISFILVMLKLIFEGLSRMNWIAPGRFGEFRRRWLTIIKGTIYRMILIGFPQMTILSLWELTERDSPAAIVLAVVMLLMVNGLLAWAAFKVIRLAKRSVAVYKNPAYILYSDSAALTRWGFVYVQFRATAYYFIVPVLLYTFIKACFIAFGQSAGTMQGIVLMVIEFFYLLLISIVKPYMDRRTNIFNITIQSVNFLNAILFFFFTGVTKVPSIVIGVMGVVFFVLNATFALVLLIMIIISCLFALLSKNPDTRYQPMRDDRASFIKSTAQLPGVMELEALGATARGNANSKY</sequence>
<dbReference type="PANTHER" id="PTHR31145">
    <property type="entry name" value="INTEGRAL MEMBRANE PROTEIN (AFU_ORTHOLOGUE AFUA_7G01610)"/>
    <property type="match status" value="1"/>
</dbReference>
<dbReference type="InterPro" id="IPR010308">
    <property type="entry name" value="TRP_C"/>
</dbReference>
<dbReference type="InterPro" id="IPR040241">
    <property type="entry name" value="TRP_Flc/Pkd2-like"/>
</dbReference>
<feature type="domain" description="ML-like" evidence="9">
    <location>
        <begin position="24"/>
        <end position="162"/>
    </location>
</feature>
<organism evidence="10 11">
    <name type="scientific">Lipomyces starkeyi NRRL Y-11557</name>
    <dbReference type="NCBI Taxonomy" id="675824"/>
    <lineage>
        <taxon>Eukaryota</taxon>
        <taxon>Fungi</taxon>
        <taxon>Dikarya</taxon>
        <taxon>Ascomycota</taxon>
        <taxon>Saccharomycotina</taxon>
        <taxon>Lipomycetes</taxon>
        <taxon>Lipomycetales</taxon>
        <taxon>Lipomycetaceae</taxon>
        <taxon>Lipomyces</taxon>
    </lineage>
</organism>
<keyword evidence="6 7" id="KW-0472">Membrane</keyword>
<feature type="transmembrane region" description="Helical" evidence="7">
    <location>
        <begin position="165"/>
        <end position="184"/>
    </location>
</feature>
<gene>
    <name evidence="10" type="ORF">LIPSTDRAFT_70520</name>
</gene>
<feature type="transmembrane region" description="Helical" evidence="7">
    <location>
        <begin position="466"/>
        <end position="486"/>
    </location>
</feature>
<comment type="similarity">
    <text evidence="2">Belongs to the transient receptor potential (TRP) ion channel family.</text>
</comment>
<dbReference type="PANTHER" id="PTHR31145:SF2">
    <property type="entry name" value="FLAVIN CARRIER PROTEIN 2"/>
    <property type="match status" value="1"/>
</dbReference>
<evidence type="ECO:0000256" key="4">
    <source>
        <dbReference type="ARBA" id="ARBA00022729"/>
    </source>
</evidence>
<feature type="transmembrane region" description="Helical" evidence="7">
    <location>
        <begin position="370"/>
        <end position="392"/>
    </location>
</feature>
<dbReference type="GO" id="GO:0000139">
    <property type="term" value="C:Golgi membrane"/>
    <property type="evidence" value="ECO:0007669"/>
    <property type="project" value="EnsemblFungi"/>
</dbReference>
<dbReference type="Proteomes" id="UP000094385">
    <property type="component" value="Unassembled WGS sequence"/>
</dbReference>
<protein>
    <recommendedName>
        <fullName evidence="9">ML-like domain-containing protein</fullName>
    </recommendedName>
</protein>
<evidence type="ECO:0000256" key="2">
    <source>
        <dbReference type="ARBA" id="ARBA00010642"/>
    </source>
</evidence>
<evidence type="ECO:0000259" key="9">
    <source>
        <dbReference type="SMART" id="SM01320"/>
    </source>
</evidence>
<dbReference type="GO" id="GO:0005783">
    <property type="term" value="C:endoplasmic reticulum"/>
    <property type="evidence" value="ECO:0007669"/>
    <property type="project" value="EnsemblFungi"/>
</dbReference>
<dbReference type="AlphaFoldDB" id="A0A1E3Q742"/>
<reference evidence="10 11" key="1">
    <citation type="journal article" date="2016" name="Proc. Natl. Acad. Sci. U.S.A.">
        <title>Comparative genomics of biotechnologically important yeasts.</title>
        <authorList>
            <person name="Riley R."/>
            <person name="Haridas S."/>
            <person name="Wolfe K.H."/>
            <person name="Lopes M.R."/>
            <person name="Hittinger C.T."/>
            <person name="Goeker M."/>
            <person name="Salamov A.A."/>
            <person name="Wisecaver J.H."/>
            <person name="Long T.M."/>
            <person name="Calvey C.H."/>
            <person name="Aerts A.L."/>
            <person name="Barry K.W."/>
            <person name="Choi C."/>
            <person name="Clum A."/>
            <person name="Coughlan A.Y."/>
            <person name="Deshpande S."/>
            <person name="Douglass A.P."/>
            <person name="Hanson S.J."/>
            <person name="Klenk H.-P."/>
            <person name="LaButti K.M."/>
            <person name="Lapidus A."/>
            <person name="Lindquist E.A."/>
            <person name="Lipzen A.M."/>
            <person name="Meier-Kolthoff J.P."/>
            <person name="Ohm R.A."/>
            <person name="Otillar R.P."/>
            <person name="Pangilinan J.L."/>
            <person name="Peng Y."/>
            <person name="Rokas A."/>
            <person name="Rosa C.A."/>
            <person name="Scheuner C."/>
            <person name="Sibirny A.A."/>
            <person name="Slot J.C."/>
            <person name="Stielow J.B."/>
            <person name="Sun H."/>
            <person name="Kurtzman C.P."/>
            <person name="Blackwell M."/>
            <person name="Grigoriev I.V."/>
            <person name="Jeffries T.W."/>
        </authorList>
    </citation>
    <scope>NUCLEOTIDE SEQUENCE [LARGE SCALE GENOMIC DNA]</scope>
    <source>
        <strain evidence="10 11">NRRL Y-11557</strain>
    </source>
</reference>
<evidence type="ECO:0000256" key="1">
    <source>
        <dbReference type="ARBA" id="ARBA00004141"/>
    </source>
</evidence>
<dbReference type="OrthoDB" id="5212126at2759"/>
<evidence type="ECO:0000256" key="3">
    <source>
        <dbReference type="ARBA" id="ARBA00022692"/>
    </source>
</evidence>
<keyword evidence="3 7" id="KW-0812">Transmembrane</keyword>
<keyword evidence="4 8" id="KW-0732">Signal</keyword>
<dbReference type="SMART" id="SM01320">
    <property type="entry name" value="TRP_N"/>
    <property type="match status" value="1"/>
</dbReference>
<evidence type="ECO:0000256" key="7">
    <source>
        <dbReference type="SAM" id="Phobius"/>
    </source>
</evidence>
<dbReference type="GO" id="GO:0005262">
    <property type="term" value="F:calcium channel activity"/>
    <property type="evidence" value="ECO:0007669"/>
    <property type="project" value="EnsemblFungi"/>
</dbReference>
<feature type="transmembrane region" description="Helical" evidence="7">
    <location>
        <begin position="323"/>
        <end position="349"/>
    </location>
</feature>
<feature type="chain" id="PRO_5009134114" description="ML-like domain-containing protein" evidence="8">
    <location>
        <begin position="23"/>
        <end position="629"/>
    </location>
</feature>
<feature type="transmembrane region" description="Helical" evidence="7">
    <location>
        <begin position="492"/>
        <end position="511"/>
    </location>
</feature>
<feature type="signal peptide" evidence="8">
    <location>
        <begin position="1"/>
        <end position="22"/>
    </location>
</feature>
<dbReference type="GO" id="GO:0071474">
    <property type="term" value="P:cellular hyperosmotic response"/>
    <property type="evidence" value="ECO:0007669"/>
    <property type="project" value="EnsemblFungi"/>
</dbReference>
<dbReference type="GO" id="GO:0032154">
    <property type="term" value="C:cleavage furrow"/>
    <property type="evidence" value="ECO:0007669"/>
    <property type="project" value="EnsemblFungi"/>
</dbReference>
<dbReference type="GO" id="GO:0031520">
    <property type="term" value="C:plasma membrane of cell tip"/>
    <property type="evidence" value="ECO:0007669"/>
    <property type="project" value="EnsemblFungi"/>
</dbReference>
<dbReference type="GO" id="GO:0009272">
    <property type="term" value="P:fungal-type cell wall biogenesis"/>
    <property type="evidence" value="ECO:0007669"/>
    <property type="project" value="TreeGrafter"/>
</dbReference>
<dbReference type="GO" id="GO:0090334">
    <property type="term" value="P:regulation of cell wall (1-&gt;3)-beta-D-glucan biosynthetic process"/>
    <property type="evidence" value="ECO:0007669"/>
    <property type="project" value="EnsemblFungi"/>
</dbReference>
<feature type="transmembrane region" description="Helical" evidence="7">
    <location>
        <begin position="196"/>
        <end position="220"/>
    </location>
</feature>
<dbReference type="GO" id="GO:0098703">
    <property type="term" value="P:calcium ion import across plasma membrane"/>
    <property type="evidence" value="ECO:0007669"/>
    <property type="project" value="EnsemblFungi"/>
</dbReference>
<proteinExistence type="inferred from homology"/>
<dbReference type="Pfam" id="PF14558">
    <property type="entry name" value="TRP_N"/>
    <property type="match status" value="1"/>
</dbReference>
<name>A0A1E3Q742_LIPST</name>
<evidence type="ECO:0000313" key="11">
    <source>
        <dbReference type="Proteomes" id="UP000094385"/>
    </source>
</evidence>
<dbReference type="GO" id="GO:0097720">
    <property type="term" value="P:calcineurin-mediated signaling"/>
    <property type="evidence" value="ECO:0007669"/>
    <property type="project" value="EnsemblFungi"/>
</dbReference>
<keyword evidence="5 7" id="KW-1133">Transmembrane helix</keyword>
<dbReference type="GO" id="GO:0009992">
    <property type="term" value="P:intracellular water homeostasis"/>
    <property type="evidence" value="ECO:0007669"/>
    <property type="project" value="EnsemblFungi"/>
</dbReference>
<dbReference type="InterPro" id="IPR032800">
    <property type="entry name" value="TRP_N"/>
</dbReference>
<dbReference type="STRING" id="675824.A0A1E3Q742"/>
<dbReference type="GO" id="GO:0032178">
    <property type="term" value="C:medial membrane band"/>
    <property type="evidence" value="ECO:0007669"/>
    <property type="project" value="EnsemblFungi"/>
</dbReference>
<evidence type="ECO:0000256" key="8">
    <source>
        <dbReference type="SAM" id="SignalP"/>
    </source>
</evidence>
<evidence type="ECO:0000256" key="6">
    <source>
        <dbReference type="ARBA" id="ARBA00023136"/>
    </source>
</evidence>
<feature type="transmembrane region" description="Helical" evidence="7">
    <location>
        <begin position="523"/>
        <end position="544"/>
    </location>
</feature>